<dbReference type="Gene3D" id="3.20.20.70">
    <property type="entry name" value="Aldolase class I"/>
    <property type="match status" value="1"/>
</dbReference>
<dbReference type="OrthoDB" id="115072at2157"/>
<dbReference type="AlphaFoldDB" id="A0A8J8KAV4"/>
<feature type="compositionally biased region" description="Polar residues" evidence="7">
    <location>
        <begin position="123"/>
        <end position="135"/>
    </location>
</feature>
<keyword evidence="3 6" id="KW-0662">Pyridine nucleotide biosynthesis</keyword>
<evidence type="ECO:0000256" key="5">
    <source>
        <dbReference type="ARBA" id="ARBA00022679"/>
    </source>
</evidence>
<evidence type="ECO:0000256" key="3">
    <source>
        <dbReference type="ARBA" id="ARBA00022642"/>
    </source>
</evidence>
<dbReference type="InterPro" id="IPR013785">
    <property type="entry name" value="Aldolase_TIM"/>
</dbReference>
<gene>
    <name evidence="10" type="primary">nadC</name>
    <name evidence="10" type="ORF">HT576_06435</name>
</gene>
<dbReference type="GO" id="GO:0005737">
    <property type="term" value="C:cytoplasm"/>
    <property type="evidence" value="ECO:0007669"/>
    <property type="project" value="TreeGrafter"/>
</dbReference>
<dbReference type="Proteomes" id="UP000728647">
    <property type="component" value="Unassembled WGS sequence"/>
</dbReference>
<organism evidence="10 11">
    <name type="scientific">Haloterrigena gelatinilytica</name>
    <dbReference type="NCBI Taxonomy" id="2741724"/>
    <lineage>
        <taxon>Archaea</taxon>
        <taxon>Methanobacteriati</taxon>
        <taxon>Methanobacteriota</taxon>
        <taxon>Stenosarchaea group</taxon>
        <taxon>Halobacteria</taxon>
        <taxon>Halobacteriales</taxon>
        <taxon>Natrialbaceae</taxon>
        <taxon>Haloterrigena</taxon>
    </lineage>
</organism>
<dbReference type="InterPro" id="IPR002638">
    <property type="entry name" value="Quinolinate_PRibosylTrfase_C"/>
</dbReference>
<evidence type="ECO:0000259" key="8">
    <source>
        <dbReference type="Pfam" id="PF01729"/>
    </source>
</evidence>
<dbReference type="GO" id="GO:0009435">
    <property type="term" value="P:NAD+ biosynthetic process"/>
    <property type="evidence" value="ECO:0007669"/>
    <property type="project" value="UniProtKB-UniPathway"/>
</dbReference>
<feature type="region of interest" description="Disordered" evidence="7">
    <location>
        <begin position="104"/>
        <end position="162"/>
    </location>
</feature>
<dbReference type="EMBL" id="JABURA010000001">
    <property type="protein sequence ID" value="NUB90655.1"/>
    <property type="molecule type" value="Genomic_DNA"/>
</dbReference>
<dbReference type="FunFam" id="3.20.20.70:FF:000030">
    <property type="entry name" value="Nicotinate-nucleotide pyrophosphorylase, carboxylating"/>
    <property type="match status" value="1"/>
</dbReference>
<dbReference type="Pfam" id="PF02749">
    <property type="entry name" value="QRPTase_N"/>
    <property type="match status" value="1"/>
</dbReference>
<dbReference type="PANTHER" id="PTHR32179:SF3">
    <property type="entry name" value="NICOTINATE-NUCLEOTIDE PYROPHOSPHORYLASE [CARBOXYLATING]"/>
    <property type="match status" value="1"/>
</dbReference>
<keyword evidence="4 6" id="KW-0328">Glycosyltransferase</keyword>
<dbReference type="InterPro" id="IPR027277">
    <property type="entry name" value="NadC/ModD"/>
</dbReference>
<dbReference type="GO" id="GO:0004514">
    <property type="term" value="F:nicotinate-nucleotide diphosphorylase (carboxylating) activity"/>
    <property type="evidence" value="ECO:0007669"/>
    <property type="project" value="UniProtKB-EC"/>
</dbReference>
<evidence type="ECO:0000256" key="2">
    <source>
        <dbReference type="ARBA" id="ARBA00009400"/>
    </source>
</evidence>
<sequence length="307" mass="32378">MITNAQVERWLREDVGHHDVTNQVPGETTGRLVAKEPGIAAGLEAATAVFDYLGVAVDEALENGTAVDPGDELLRVEGAAREVLRGERVAVNLAGHASGIATRTNEAVERAREAQRVRESQSDSRSPSEVQSTSEDASDTRAATGREQSTESDDVRIAATRKTTPGLRGLEKRAVVAGGGDTHRLDLSHMVMVKDNHVAELGLEGAIEHFRERTSFATKLDVEVEAVDDAPRAAAAGADIVLLDNMSPAETKKAVDLLADYDALAEASGGITLETVADYAATGVDVVSMGSLTHSAPSLDLSFRTGD</sequence>
<dbReference type="EC" id="2.4.2.19" evidence="6"/>
<evidence type="ECO:0000256" key="1">
    <source>
        <dbReference type="ARBA" id="ARBA00004893"/>
    </source>
</evidence>
<dbReference type="InterPro" id="IPR022412">
    <property type="entry name" value="Quinolinate_PRibosylTrfase_N"/>
</dbReference>
<keyword evidence="5 6" id="KW-0808">Transferase</keyword>
<name>A0A8J8KAV4_9EURY</name>
<dbReference type="SUPFAM" id="SSF51690">
    <property type="entry name" value="Nicotinate/Quinolinate PRTase C-terminal domain-like"/>
    <property type="match status" value="1"/>
</dbReference>
<dbReference type="CDD" id="cd01572">
    <property type="entry name" value="QPRTase"/>
    <property type="match status" value="1"/>
</dbReference>
<dbReference type="InterPro" id="IPR004393">
    <property type="entry name" value="NadC"/>
</dbReference>
<reference evidence="10" key="1">
    <citation type="submission" date="2020-06" db="EMBL/GenBank/DDBJ databases">
        <title>Haloterrigena sp. nov., an extremely halophilic archaeon isolated from a saline sediment.</title>
        <authorList>
            <person name="Liu B.-B."/>
        </authorList>
    </citation>
    <scope>NUCLEOTIDE SEQUENCE</scope>
    <source>
        <strain evidence="10">SYSU A121-1</strain>
    </source>
</reference>
<evidence type="ECO:0000256" key="4">
    <source>
        <dbReference type="ARBA" id="ARBA00022676"/>
    </source>
</evidence>
<feature type="domain" description="Quinolinate phosphoribosyl transferase N-terminal" evidence="9">
    <location>
        <begin position="27"/>
        <end position="98"/>
    </location>
</feature>
<dbReference type="RefSeq" id="WP_174701550.1">
    <property type="nucleotide sequence ID" value="NZ_JABURA010000001.1"/>
</dbReference>
<dbReference type="GO" id="GO:0034213">
    <property type="term" value="P:quinolinate catabolic process"/>
    <property type="evidence" value="ECO:0007669"/>
    <property type="project" value="TreeGrafter"/>
</dbReference>
<dbReference type="Gene3D" id="3.90.1170.20">
    <property type="entry name" value="Quinolinate phosphoribosyl transferase, N-terminal domain"/>
    <property type="match status" value="1"/>
</dbReference>
<comment type="caution">
    <text evidence="10">The sequence shown here is derived from an EMBL/GenBank/DDBJ whole genome shotgun (WGS) entry which is preliminary data.</text>
</comment>
<protein>
    <recommendedName>
        <fullName evidence="6">Nicotinate-nucleotide pyrophosphorylase [carboxylating]</fullName>
        <ecNumber evidence="6">2.4.2.19</ecNumber>
    </recommendedName>
    <alternativeName>
        <fullName evidence="6">Quinolinate phosphoribosyltransferase [decarboxylating]</fullName>
    </alternativeName>
</protein>
<accession>A0A8J8KAV4</accession>
<comment type="similarity">
    <text evidence="2 6">Belongs to the NadC/ModD family.</text>
</comment>
<comment type="function">
    <text evidence="6">Involved in the catabolism of quinolinic acid (QA).</text>
</comment>
<proteinExistence type="inferred from homology"/>
<feature type="compositionally biased region" description="Basic and acidic residues" evidence="7">
    <location>
        <begin position="106"/>
        <end position="122"/>
    </location>
</feature>
<dbReference type="PANTHER" id="PTHR32179">
    <property type="entry name" value="NICOTINATE-NUCLEOTIDE PYROPHOSPHORYLASE [CARBOXYLATING]"/>
    <property type="match status" value="1"/>
</dbReference>
<comment type="pathway">
    <text evidence="1 6">Cofactor biosynthesis; NAD(+) biosynthesis; nicotinate D-ribonucleotide from quinolinate: step 1/1.</text>
</comment>
<comment type="subunit">
    <text evidence="6">Hexamer formed by 3 homodimers.</text>
</comment>
<comment type="catalytic activity">
    <reaction evidence="6">
        <text>nicotinate beta-D-ribonucleotide + CO2 + diphosphate = quinolinate + 5-phospho-alpha-D-ribose 1-diphosphate + 2 H(+)</text>
        <dbReference type="Rhea" id="RHEA:12733"/>
        <dbReference type="ChEBI" id="CHEBI:15378"/>
        <dbReference type="ChEBI" id="CHEBI:16526"/>
        <dbReference type="ChEBI" id="CHEBI:29959"/>
        <dbReference type="ChEBI" id="CHEBI:33019"/>
        <dbReference type="ChEBI" id="CHEBI:57502"/>
        <dbReference type="ChEBI" id="CHEBI:58017"/>
        <dbReference type="EC" id="2.4.2.19"/>
    </reaction>
</comment>
<dbReference type="PIRSF" id="PIRSF006250">
    <property type="entry name" value="NadC_ModD"/>
    <property type="match status" value="1"/>
</dbReference>
<dbReference type="SUPFAM" id="SSF54675">
    <property type="entry name" value="Nicotinate/Quinolinate PRTase N-terminal domain-like"/>
    <property type="match status" value="1"/>
</dbReference>
<dbReference type="InterPro" id="IPR037128">
    <property type="entry name" value="Quinolinate_PRibosylTase_N_sf"/>
</dbReference>
<feature type="domain" description="Quinolinate phosphoribosyl transferase C-terminal" evidence="8">
    <location>
        <begin position="150"/>
        <end position="303"/>
    </location>
</feature>
<evidence type="ECO:0000256" key="6">
    <source>
        <dbReference type="PIRNR" id="PIRNR006250"/>
    </source>
</evidence>
<dbReference type="InterPro" id="IPR036068">
    <property type="entry name" value="Nicotinate_pribotase-like_C"/>
</dbReference>
<evidence type="ECO:0000313" key="11">
    <source>
        <dbReference type="Proteomes" id="UP000728647"/>
    </source>
</evidence>
<dbReference type="UniPathway" id="UPA00253">
    <property type="reaction ID" value="UER00331"/>
</dbReference>
<dbReference type="NCBIfam" id="TIGR00078">
    <property type="entry name" value="nadC"/>
    <property type="match status" value="1"/>
</dbReference>
<evidence type="ECO:0000259" key="9">
    <source>
        <dbReference type="Pfam" id="PF02749"/>
    </source>
</evidence>
<evidence type="ECO:0000256" key="7">
    <source>
        <dbReference type="SAM" id="MobiDB-lite"/>
    </source>
</evidence>
<evidence type="ECO:0000313" key="10">
    <source>
        <dbReference type="EMBL" id="NUB90655.1"/>
    </source>
</evidence>
<dbReference type="Pfam" id="PF01729">
    <property type="entry name" value="QRPTase_C"/>
    <property type="match status" value="1"/>
</dbReference>